<reference evidence="4 5" key="1">
    <citation type="journal article" date="2023" name="Sci. Data">
        <title>Genome assembly of the Korean intertidal mud-creeper Batillaria attramentaria.</title>
        <authorList>
            <person name="Patra A.K."/>
            <person name="Ho P.T."/>
            <person name="Jun S."/>
            <person name="Lee S.J."/>
            <person name="Kim Y."/>
            <person name="Won Y.J."/>
        </authorList>
    </citation>
    <scope>NUCLEOTIDE SEQUENCE [LARGE SCALE GENOMIC DNA]</scope>
    <source>
        <strain evidence="4">Wonlab-2016</strain>
    </source>
</reference>
<dbReference type="Gene3D" id="2.60.120.290">
    <property type="entry name" value="Spermadhesin, CUB domain"/>
    <property type="match status" value="2"/>
</dbReference>
<feature type="region of interest" description="Disordered" evidence="2">
    <location>
        <begin position="416"/>
        <end position="447"/>
    </location>
</feature>
<evidence type="ECO:0000256" key="1">
    <source>
        <dbReference type="ARBA" id="ARBA00023157"/>
    </source>
</evidence>
<protein>
    <recommendedName>
        <fullName evidence="6">CUB domain-containing protein</fullName>
    </recommendedName>
</protein>
<dbReference type="CDD" id="cd00041">
    <property type="entry name" value="CUB"/>
    <property type="match status" value="1"/>
</dbReference>
<gene>
    <name evidence="4" type="ORF">BaRGS_00039099</name>
</gene>
<evidence type="ECO:0008006" key="6">
    <source>
        <dbReference type="Google" id="ProtNLM"/>
    </source>
</evidence>
<name>A0ABD0J485_9CAEN</name>
<dbReference type="SUPFAM" id="SSF49854">
    <property type="entry name" value="Spermadhesin, CUB domain"/>
    <property type="match status" value="2"/>
</dbReference>
<feature type="compositionally biased region" description="Polar residues" evidence="2">
    <location>
        <begin position="429"/>
        <end position="438"/>
    </location>
</feature>
<organism evidence="4 5">
    <name type="scientific">Batillaria attramentaria</name>
    <dbReference type="NCBI Taxonomy" id="370345"/>
    <lineage>
        <taxon>Eukaryota</taxon>
        <taxon>Metazoa</taxon>
        <taxon>Spiralia</taxon>
        <taxon>Lophotrochozoa</taxon>
        <taxon>Mollusca</taxon>
        <taxon>Gastropoda</taxon>
        <taxon>Caenogastropoda</taxon>
        <taxon>Sorbeoconcha</taxon>
        <taxon>Cerithioidea</taxon>
        <taxon>Batillariidae</taxon>
        <taxon>Batillaria</taxon>
    </lineage>
</organism>
<dbReference type="Proteomes" id="UP001519460">
    <property type="component" value="Unassembled WGS sequence"/>
</dbReference>
<evidence type="ECO:0000256" key="2">
    <source>
        <dbReference type="SAM" id="MobiDB-lite"/>
    </source>
</evidence>
<proteinExistence type="predicted"/>
<keyword evidence="3" id="KW-0812">Transmembrane</keyword>
<keyword evidence="3" id="KW-1133">Transmembrane helix</keyword>
<accession>A0ABD0J485</accession>
<dbReference type="AlphaFoldDB" id="A0ABD0J485"/>
<dbReference type="InterPro" id="IPR035914">
    <property type="entry name" value="Sperma_CUB_dom_sf"/>
</dbReference>
<dbReference type="InterPro" id="IPR000859">
    <property type="entry name" value="CUB_dom"/>
</dbReference>
<evidence type="ECO:0000256" key="3">
    <source>
        <dbReference type="SAM" id="Phobius"/>
    </source>
</evidence>
<feature type="transmembrane region" description="Helical" evidence="3">
    <location>
        <begin position="261"/>
        <end position="287"/>
    </location>
</feature>
<keyword evidence="1" id="KW-1015">Disulfide bond</keyword>
<evidence type="ECO:0000313" key="5">
    <source>
        <dbReference type="Proteomes" id="UP001519460"/>
    </source>
</evidence>
<sequence>MRVCGDVGPWIWGVKLMRRLHLTTTNSSRDVVGTVTVIRNTWYSEMSSSSSPRQTTLATSHSTVVFVDVVDVSLDCNDNLTQLNVYDGFSRHPRFLGQVCKGGQVTFESPKYTLYLTFRTRAVHRSRGFRLRSSHTATHRPRKCWMCHHRLVSSRHHFYPYETDANVNCRWLLKAPEGSGVNATLLAADMRGSRQCNNFGLFIYDAVCDNSVRTFQSSGPYLLIVFTSGSLVYHSGGGIKLQYSVMQLDSTRRTACYRPTLFFVITAILLAIIIAVSTVAAIKLFLLPRRRKYAERRRREARARLTRVSVADSQSDLLPNMGDHSNLSSCASLSSCGSTSSNTVDPGPTCQSSGSSISRLLIHYWLKRGRRERGRSCDAVPACGYRRDSSGGVVFGLPGLPPFPYELPPSYEEAMAHPAGLPVEGDSTVPENTDTRPSGQLPVSVLS</sequence>
<evidence type="ECO:0000313" key="4">
    <source>
        <dbReference type="EMBL" id="KAK7458647.1"/>
    </source>
</evidence>
<keyword evidence="5" id="KW-1185">Reference proteome</keyword>
<keyword evidence="3" id="KW-0472">Membrane</keyword>
<dbReference type="EMBL" id="JACVVK020000664">
    <property type="protein sequence ID" value="KAK7458647.1"/>
    <property type="molecule type" value="Genomic_DNA"/>
</dbReference>
<comment type="caution">
    <text evidence="4">The sequence shown here is derived from an EMBL/GenBank/DDBJ whole genome shotgun (WGS) entry which is preliminary data.</text>
</comment>